<gene>
    <name evidence="2" type="ORF">EES38_12670</name>
</gene>
<dbReference type="Gene3D" id="3.40.630.30">
    <property type="match status" value="1"/>
</dbReference>
<dbReference type="SUPFAM" id="SSF55729">
    <property type="entry name" value="Acyl-CoA N-acyltransferases (Nat)"/>
    <property type="match status" value="1"/>
</dbReference>
<evidence type="ECO:0000259" key="1">
    <source>
        <dbReference type="Pfam" id="PF13302"/>
    </source>
</evidence>
<comment type="caution">
    <text evidence="2">The sequence shown here is derived from an EMBL/GenBank/DDBJ whole genome shotgun (WGS) entry which is preliminary data.</text>
</comment>
<dbReference type="AlphaFoldDB" id="A0A3N9TFC1"/>
<dbReference type="Proteomes" id="UP000281112">
    <property type="component" value="Unassembled WGS sequence"/>
</dbReference>
<protein>
    <submittedName>
        <fullName evidence="2">N-acetyltransferase</fullName>
    </submittedName>
</protein>
<dbReference type="OrthoDB" id="5292292at2"/>
<dbReference type="InterPro" id="IPR016181">
    <property type="entry name" value="Acyl_CoA_acyltransferase"/>
</dbReference>
<dbReference type="PANTHER" id="PTHR43441:SF10">
    <property type="entry name" value="ACETYLTRANSFERASE"/>
    <property type="match status" value="1"/>
</dbReference>
<dbReference type="RefSeq" id="WP_124937568.1">
    <property type="nucleotide sequence ID" value="NZ_RJVQ01000005.1"/>
</dbReference>
<proteinExistence type="predicted"/>
<sequence>MPVCIREFTDDDVIPFFDAVRESVSHVSPWLPWCKEGYAISDAQNWVEGSRFEWNHETDYRFVIYDDQSGVFLGSVAINDIDYFKRSATLGYWVRRSALRKGVAKSASELALVFAFDEIRLERVFIDILPGNVASKKVAHHFVKHPDNPEEITIQFNEKDTLAHRYVVERAPFMNSISADLESLHI</sequence>
<evidence type="ECO:0000313" key="2">
    <source>
        <dbReference type="EMBL" id="RQW62574.1"/>
    </source>
</evidence>
<name>A0A3N9TFC1_9VIBR</name>
<keyword evidence="3" id="KW-1185">Reference proteome</keyword>
<dbReference type="InterPro" id="IPR000182">
    <property type="entry name" value="GNAT_dom"/>
</dbReference>
<dbReference type="InterPro" id="IPR051908">
    <property type="entry name" value="Ribosomal_N-acetyltransferase"/>
</dbReference>
<dbReference type="PANTHER" id="PTHR43441">
    <property type="entry name" value="RIBOSOMAL-PROTEIN-SERINE ACETYLTRANSFERASE"/>
    <property type="match status" value="1"/>
</dbReference>
<evidence type="ECO:0000313" key="3">
    <source>
        <dbReference type="Proteomes" id="UP000281112"/>
    </source>
</evidence>
<dbReference type="GO" id="GO:1990189">
    <property type="term" value="F:protein N-terminal-serine acetyltransferase activity"/>
    <property type="evidence" value="ECO:0007669"/>
    <property type="project" value="TreeGrafter"/>
</dbReference>
<dbReference type="GO" id="GO:0008999">
    <property type="term" value="F:protein-N-terminal-alanine acetyltransferase activity"/>
    <property type="evidence" value="ECO:0007669"/>
    <property type="project" value="TreeGrafter"/>
</dbReference>
<keyword evidence="2" id="KW-0808">Transferase</keyword>
<dbReference type="EMBL" id="RJVQ01000005">
    <property type="protein sequence ID" value="RQW62574.1"/>
    <property type="molecule type" value="Genomic_DNA"/>
</dbReference>
<dbReference type="GO" id="GO:0005737">
    <property type="term" value="C:cytoplasm"/>
    <property type="evidence" value="ECO:0007669"/>
    <property type="project" value="TreeGrafter"/>
</dbReference>
<dbReference type="Pfam" id="PF13302">
    <property type="entry name" value="Acetyltransf_3"/>
    <property type="match status" value="1"/>
</dbReference>
<reference evidence="2 3" key="1">
    <citation type="submission" date="2018-11" db="EMBL/GenBank/DDBJ databases">
        <title>Vibrio LJC006 sp. nov., isolated from seawater during the bloom of the enteromorpha.</title>
        <authorList>
            <person name="Liang J."/>
        </authorList>
    </citation>
    <scope>NUCLEOTIDE SEQUENCE [LARGE SCALE GENOMIC DNA]</scope>
    <source>
        <strain evidence="2 3">LJC006</strain>
    </source>
</reference>
<accession>A0A3N9TFC1</accession>
<organism evidence="2 3">
    <name type="scientific">Vibrio viridaestus</name>
    <dbReference type="NCBI Taxonomy" id="2487322"/>
    <lineage>
        <taxon>Bacteria</taxon>
        <taxon>Pseudomonadati</taxon>
        <taxon>Pseudomonadota</taxon>
        <taxon>Gammaproteobacteria</taxon>
        <taxon>Vibrionales</taxon>
        <taxon>Vibrionaceae</taxon>
        <taxon>Vibrio</taxon>
    </lineage>
</organism>
<feature type="domain" description="N-acetyltransferase" evidence="1">
    <location>
        <begin position="4"/>
        <end position="140"/>
    </location>
</feature>